<dbReference type="STRING" id="1231657.A0A1Y1ZDP5"/>
<sequence>MSTDPSSSAPSASQNQDRLKSHFVGHDASAHPQRWDALWKDGTFLPWDRGFANPALIDALKEKPSLLGVPTHSSSKRKRALVPGCGKGYDVALLAAVGFDSYGIEISESAAKVAGEWLQETGEGREGEYKVWDEGVGRGKTRCVCGDFFEDKWVQEIGGKGEGFDLIYDNTFLCALPLSLRGAWALRMSQLLAPTGVLVCLEFPTHKPPKSGGPPWAMPSDVYPELFKRPGEEMQYDEDMKVVPQDKEESDAALVRAGHWKPARTHGVGIVNGEVKDCVSVWKHK</sequence>
<dbReference type="InterPro" id="IPR029063">
    <property type="entry name" value="SAM-dependent_MTases_sf"/>
</dbReference>
<dbReference type="GO" id="GO:0032259">
    <property type="term" value="P:methylation"/>
    <property type="evidence" value="ECO:0007669"/>
    <property type="project" value="UniProtKB-KW"/>
</dbReference>
<dbReference type="PROSITE" id="PS51585">
    <property type="entry name" value="SAM_MT_TPMT"/>
    <property type="match status" value="1"/>
</dbReference>
<keyword evidence="2 5" id="KW-0489">Methyltransferase</keyword>
<dbReference type="PANTHER" id="PTHR32183:SF6">
    <property type="entry name" value="CYSTEINE SULFINATE DESULFINASE_CYSTEINE DESULFURASE AND RELATED ENZYMES"/>
    <property type="match status" value="1"/>
</dbReference>
<organism evidence="5 6">
    <name type="scientific">Clohesyomyces aquaticus</name>
    <dbReference type="NCBI Taxonomy" id="1231657"/>
    <lineage>
        <taxon>Eukaryota</taxon>
        <taxon>Fungi</taxon>
        <taxon>Dikarya</taxon>
        <taxon>Ascomycota</taxon>
        <taxon>Pezizomycotina</taxon>
        <taxon>Dothideomycetes</taxon>
        <taxon>Pleosporomycetidae</taxon>
        <taxon>Pleosporales</taxon>
        <taxon>Lindgomycetaceae</taxon>
        <taxon>Clohesyomyces</taxon>
    </lineage>
</organism>
<keyword evidence="4" id="KW-0949">S-adenosyl-L-methionine</keyword>
<evidence type="ECO:0000256" key="2">
    <source>
        <dbReference type="ARBA" id="ARBA00022603"/>
    </source>
</evidence>
<dbReference type="OrthoDB" id="276151at2759"/>
<evidence type="ECO:0000313" key="5">
    <source>
        <dbReference type="EMBL" id="ORY08326.1"/>
    </source>
</evidence>
<evidence type="ECO:0000256" key="3">
    <source>
        <dbReference type="ARBA" id="ARBA00022679"/>
    </source>
</evidence>
<name>A0A1Y1ZDP5_9PLEO</name>
<comment type="caution">
    <text evidence="5">The sequence shown here is derived from an EMBL/GenBank/DDBJ whole genome shotgun (WGS) entry which is preliminary data.</text>
</comment>
<protein>
    <submittedName>
        <fullName evidence="5">S-adenosyl-L-methionine-dependent methyltransferase</fullName>
    </submittedName>
</protein>
<dbReference type="GO" id="GO:0008757">
    <property type="term" value="F:S-adenosylmethionine-dependent methyltransferase activity"/>
    <property type="evidence" value="ECO:0007669"/>
    <property type="project" value="InterPro"/>
</dbReference>
<dbReference type="AlphaFoldDB" id="A0A1Y1ZDP5"/>
<dbReference type="Pfam" id="PF05724">
    <property type="entry name" value="TPMT"/>
    <property type="match status" value="1"/>
</dbReference>
<reference evidence="5 6" key="1">
    <citation type="submission" date="2016-07" db="EMBL/GenBank/DDBJ databases">
        <title>Pervasive Adenine N6-methylation of Active Genes in Fungi.</title>
        <authorList>
            <consortium name="DOE Joint Genome Institute"/>
            <person name="Mondo S.J."/>
            <person name="Dannebaum R.O."/>
            <person name="Kuo R.C."/>
            <person name="Labutti K."/>
            <person name="Haridas S."/>
            <person name="Kuo A."/>
            <person name="Salamov A."/>
            <person name="Ahrendt S.R."/>
            <person name="Lipzen A."/>
            <person name="Sullivan W."/>
            <person name="Andreopoulos W.B."/>
            <person name="Clum A."/>
            <person name="Lindquist E."/>
            <person name="Daum C."/>
            <person name="Ramamoorthy G.K."/>
            <person name="Gryganskyi A."/>
            <person name="Culley D."/>
            <person name="Magnuson J.K."/>
            <person name="James T.Y."/>
            <person name="O'Malley M.A."/>
            <person name="Stajich J.E."/>
            <person name="Spatafora J.W."/>
            <person name="Visel A."/>
            <person name="Grigoriev I.V."/>
        </authorList>
    </citation>
    <scope>NUCLEOTIDE SEQUENCE [LARGE SCALE GENOMIC DNA]</scope>
    <source>
        <strain evidence="5 6">CBS 115471</strain>
    </source>
</reference>
<keyword evidence="1" id="KW-0597">Phosphoprotein</keyword>
<dbReference type="Gene3D" id="3.40.50.150">
    <property type="entry name" value="Vaccinia Virus protein VP39"/>
    <property type="match status" value="1"/>
</dbReference>
<dbReference type="CDD" id="cd02440">
    <property type="entry name" value="AdoMet_MTases"/>
    <property type="match status" value="1"/>
</dbReference>
<evidence type="ECO:0000256" key="4">
    <source>
        <dbReference type="ARBA" id="ARBA00022691"/>
    </source>
</evidence>
<dbReference type="InterPro" id="IPR008854">
    <property type="entry name" value="TPMT"/>
</dbReference>
<evidence type="ECO:0000313" key="6">
    <source>
        <dbReference type="Proteomes" id="UP000193144"/>
    </source>
</evidence>
<gene>
    <name evidence="5" type="ORF">BCR34DRAFT_603577</name>
</gene>
<dbReference type="SUPFAM" id="SSF53335">
    <property type="entry name" value="S-adenosyl-L-methionine-dependent methyltransferases"/>
    <property type="match status" value="1"/>
</dbReference>
<dbReference type="Proteomes" id="UP000193144">
    <property type="component" value="Unassembled WGS sequence"/>
</dbReference>
<keyword evidence="3 5" id="KW-0808">Transferase</keyword>
<accession>A0A1Y1ZDP5</accession>
<evidence type="ECO:0000256" key="1">
    <source>
        <dbReference type="ARBA" id="ARBA00022553"/>
    </source>
</evidence>
<proteinExistence type="predicted"/>
<keyword evidence="6" id="KW-1185">Reference proteome</keyword>
<dbReference type="EMBL" id="MCFA01000102">
    <property type="protein sequence ID" value="ORY08326.1"/>
    <property type="molecule type" value="Genomic_DNA"/>
</dbReference>
<dbReference type="PANTHER" id="PTHR32183">
    <property type="match status" value="1"/>
</dbReference>